<comment type="caution">
    <text evidence="1">The sequence shown here is derived from an EMBL/GenBank/DDBJ whole genome shotgun (WGS) entry which is preliminary data.</text>
</comment>
<accession>A0A8K1FXJ9</accession>
<dbReference type="Proteomes" id="UP000796761">
    <property type="component" value="Unassembled WGS sequence"/>
</dbReference>
<evidence type="ECO:0000313" key="1">
    <source>
        <dbReference type="EMBL" id="TRZ06550.1"/>
    </source>
</evidence>
<protein>
    <submittedName>
        <fullName evidence="1">Uncharacterized protein</fullName>
    </submittedName>
</protein>
<organism evidence="1 2">
    <name type="scientific">Zosterops borbonicus</name>
    <dbReference type="NCBI Taxonomy" id="364589"/>
    <lineage>
        <taxon>Eukaryota</taxon>
        <taxon>Metazoa</taxon>
        <taxon>Chordata</taxon>
        <taxon>Craniata</taxon>
        <taxon>Vertebrata</taxon>
        <taxon>Euteleostomi</taxon>
        <taxon>Archelosauria</taxon>
        <taxon>Archosauria</taxon>
        <taxon>Dinosauria</taxon>
        <taxon>Saurischia</taxon>
        <taxon>Theropoda</taxon>
        <taxon>Coelurosauria</taxon>
        <taxon>Aves</taxon>
        <taxon>Neognathae</taxon>
        <taxon>Neoaves</taxon>
        <taxon>Telluraves</taxon>
        <taxon>Australaves</taxon>
        <taxon>Passeriformes</taxon>
        <taxon>Sylvioidea</taxon>
        <taxon>Zosteropidae</taxon>
        <taxon>Zosterops</taxon>
    </lineage>
</organism>
<gene>
    <name evidence="1" type="ORF">HGM15179_020557</name>
</gene>
<reference evidence="1" key="1">
    <citation type="submission" date="2019-04" db="EMBL/GenBank/DDBJ databases">
        <title>Genome assembly of Zosterops borbonicus 15179.</title>
        <authorList>
            <person name="Leroy T."/>
            <person name="Anselmetti Y."/>
            <person name="Tilak M.-K."/>
            <person name="Nabholz B."/>
        </authorList>
    </citation>
    <scope>NUCLEOTIDE SEQUENCE</scope>
    <source>
        <strain evidence="1">HGM_15179</strain>
        <tissue evidence="1">Muscle</tissue>
    </source>
</reference>
<dbReference type="EMBL" id="SWJQ01002402">
    <property type="protein sequence ID" value="TRZ06550.1"/>
    <property type="molecule type" value="Genomic_DNA"/>
</dbReference>
<dbReference type="AlphaFoldDB" id="A0A8K1FXJ9"/>
<name>A0A8K1FXJ9_9PASS</name>
<keyword evidence="2" id="KW-1185">Reference proteome</keyword>
<sequence>MFGKGRIFGGAAMGYAARIGAGRFPGMSSRAISDHAAGAGASTGGADIGAADTSGQWQNSYVRRGRGPGAGIRLTPRCFWIITLLKPLVFLNLVFTCNLQFPPGEAKLGLPKARRGASFRSGFPGVFRDEVYIPGDAPKL</sequence>
<evidence type="ECO:0000313" key="2">
    <source>
        <dbReference type="Proteomes" id="UP000796761"/>
    </source>
</evidence>
<proteinExistence type="predicted"/>